<protein>
    <submittedName>
        <fullName evidence="3">Uncharacterized protein LOC108990154</fullName>
    </submittedName>
</protein>
<sequence>MSMIDWPIPKSLKALRGFLGLTGYYRKFIKDYGSIAAPLTVLLKKNAFHWTEEASQAFQHLKRVVTSPPVLKLPDFSKSFTIECDASGFGLGAVLMQDNQPIAFYSKALKGKALLLSTYEKELLALVSAVAKWRPYLLGVVFKIKTDQQALKYLLEQRVGTETQQKWLLKLIGYDFTIDYKRGKENKVADALSRKSEEQSATLALTTFPTSLWVEELKQSYQLYPIIQDIYEKLQQGSEGPKHFTLQQGLLLRKWKFVVVSDSPFKAKIHQVWTFFSLAHPYSASKVAQVFFSGVFKLHGLPKSIVSDCDAIFTSNFLNELFKLQGTSLNFSSAYHPQSDGQIEALNKTLEGYLRCYTSDKPKEWSLWIPLVEWCYNTTCHSSIRICPFEALYGYLPPKLVSYIAGTSVNPAVDQQLKTREQFWLMLRENLLKSQNRMKEFPDRKRTEREFQVLERVGTVAYRLNFPPSTKIHPVGQVQPEPEVILQRRMKRIRNHAVTEVLVKWLGAPIEDSTWELLWTLRDRYPHLVGKVL</sequence>
<dbReference type="PROSITE" id="PS50013">
    <property type="entry name" value="CHROMO_2"/>
    <property type="match status" value="1"/>
</dbReference>
<dbReference type="GO" id="GO:0003824">
    <property type="term" value="F:catalytic activity"/>
    <property type="evidence" value="ECO:0007669"/>
    <property type="project" value="UniProtKB-KW"/>
</dbReference>
<dbReference type="GO" id="GO:0015074">
    <property type="term" value="P:DNA integration"/>
    <property type="evidence" value="ECO:0007669"/>
    <property type="project" value="InterPro"/>
</dbReference>
<dbReference type="InterPro" id="IPR041577">
    <property type="entry name" value="RT_RNaseH_2"/>
</dbReference>
<evidence type="ECO:0000313" key="3">
    <source>
        <dbReference type="RefSeq" id="XP_018819573.1"/>
    </source>
</evidence>
<dbReference type="GO" id="GO:0003676">
    <property type="term" value="F:nucleic acid binding"/>
    <property type="evidence" value="ECO:0007669"/>
    <property type="project" value="InterPro"/>
</dbReference>
<dbReference type="InterPro" id="IPR036397">
    <property type="entry name" value="RNaseH_sf"/>
</dbReference>
<dbReference type="Pfam" id="PF17919">
    <property type="entry name" value="RT_RNaseH_2"/>
    <property type="match status" value="1"/>
</dbReference>
<dbReference type="SUPFAM" id="SSF54160">
    <property type="entry name" value="Chromo domain-like"/>
    <property type="match status" value="1"/>
</dbReference>
<dbReference type="Gene3D" id="2.40.50.40">
    <property type="match status" value="1"/>
</dbReference>
<dbReference type="Pfam" id="PF00385">
    <property type="entry name" value="Chromo"/>
    <property type="match status" value="1"/>
</dbReference>
<dbReference type="InterPro" id="IPR000953">
    <property type="entry name" value="Chromo/chromo_shadow_dom"/>
</dbReference>
<keyword evidence="1" id="KW-0511">Multifunctional enzyme</keyword>
<gene>
    <name evidence="3" type="primary">LOC108990154</name>
</gene>
<dbReference type="Gene3D" id="3.10.20.370">
    <property type="match status" value="1"/>
</dbReference>
<keyword evidence="2" id="KW-1185">Reference proteome</keyword>
<dbReference type="Proteomes" id="UP000235220">
    <property type="component" value="Chromosome 9"/>
</dbReference>
<dbReference type="PANTHER" id="PTHR37984">
    <property type="entry name" value="PROTEIN CBG26694"/>
    <property type="match status" value="1"/>
</dbReference>
<dbReference type="PROSITE" id="PS50994">
    <property type="entry name" value="INTEGRASE"/>
    <property type="match status" value="1"/>
</dbReference>
<dbReference type="SUPFAM" id="SSF53098">
    <property type="entry name" value="Ribonuclease H-like"/>
    <property type="match status" value="1"/>
</dbReference>
<organism evidence="2 3">
    <name type="scientific">Juglans regia</name>
    <name type="common">English walnut</name>
    <dbReference type="NCBI Taxonomy" id="51240"/>
    <lineage>
        <taxon>Eukaryota</taxon>
        <taxon>Viridiplantae</taxon>
        <taxon>Streptophyta</taxon>
        <taxon>Embryophyta</taxon>
        <taxon>Tracheophyta</taxon>
        <taxon>Spermatophyta</taxon>
        <taxon>Magnoliopsida</taxon>
        <taxon>eudicotyledons</taxon>
        <taxon>Gunneridae</taxon>
        <taxon>Pentapetalae</taxon>
        <taxon>rosids</taxon>
        <taxon>fabids</taxon>
        <taxon>Fagales</taxon>
        <taxon>Juglandaceae</taxon>
        <taxon>Juglans</taxon>
    </lineage>
</organism>
<dbReference type="AlphaFoldDB" id="A0A2I4EJK7"/>
<dbReference type="SUPFAM" id="SSF56672">
    <property type="entry name" value="DNA/RNA polymerases"/>
    <property type="match status" value="1"/>
</dbReference>
<dbReference type="InterPro" id="IPR023780">
    <property type="entry name" value="Chromo_domain"/>
</dbReference>
<dbReference type="RefSeq" id="XP_018819573.1">
    <property type="nucleotide sequence ID" value="XM_018964028.1"/>
</dbReference>
<dbReference type="OrthoDB" id="2013610at2759"/>
<dbReference type="Gramene" id="Jr09_02330_p1">
    <property type="protein sequence ID" value="cds.Jr09_02330_p1"/>
    <property type="gene ID" value="Jr09_02330"/>
</dbReference>
<dbReference type="PANTHER" id="PTHR37984:SF5">
    <property type="entry name" value="PROTEIN NYNRIN-LIKE"/>
    <property type="match status" value="1"/>
</dbReference>
<dbReference type="InterPro" id="IPR016197">
    <property type="entry name" value="Chromo-like_dom_sf"/>
</dbReference>
<evidence type="ECO:0000256" key="1">
    <source>
        <dbReference type="ARBA" id="ARBA00023268"/>
    </source>
</evidence>
<proteinExistence type="predicted"/>
<dbReference type="InterPro" id="IPR043502">
    <property type="entry name" value="DNA/RNA_pol_sf"/>
</dbReference>
<evidence type="ECO:0000313" key="2">
    <source>
        <dbReference type="Proteomes" id="UP000235220"/>
    </source>
</evidence>
<dbReference type="Gene3D" id="3.30.420.10">
    <property type="entry name" value="Ribonuclease H-like superfamily/Ribonuclease H"/>
    <property type="match status" value="1"/>
</dbReference>
<dbReference type="KEGG" id="jre:108990154"/>
<dbReference type="InterPro" id="IPR043128">
    <property type="entry name" value="Rev_trsase/Diguanyl_cyclase"/>
</dbReference>
<dbReference type="STRING" id="51240.A0A2I4EJK7"/>
<dbReference type="GeneID" id="108990154"/>
<dbReference type="CDD" id="cd09274">
    <property type="entry name" value="RNase_HI_RT_Ty3"/>
    <property type="match status" value="1"/>
</dbReference>
<name>A0A2I4EJK7_JUGRE</name>
<dbReference type="InterPro" id="IPR012337">
    <property type="entry name" value="RNaseH-like_sf"/>
</dbReference>
<dbReference type="FunFam" id="3.30.70.270:FF:000020">
    <property type="entry name" value="Transposon Tf2-6 polyprotein-like Protein"/>
    <property type="match status" value="1"/>
</dbReference>
<accession>A0A2I4EJK7</accession>
<reference evidence="3" key="1">
    <citation type="submission" date="2025-08" db="UniProtKB">
        <authorList>
            <consortium name="RefSeq"/>
        </authorList>
    </citation>
    <scope>IDENTIFICATION</scope>
    <source>
        <tissue evidence="3">Leaves</tissue>
    </source>
</reference>
<dbReference type="InterPro" id="IPR001584">
    <property type="entry name" value="Integrase_cat-core"/>
</dbReference>
<dbReference type="InterPro" id="IPR050951">
    <property type="entry name" value="Retrovirus_Pol_polyprotein"/>
</dbReference>
<dbReference type="Gene3D" id="3.30.70.270">
    <property type="match status" value="1"/>
</dbReference>